<dbReference type="EMBL" id="PVTT01000002">
    <property type="protein sequence ID" value="PRY92769.1"/>
    <property type="molecule type" value="Genomic_DNA"/>
</dbReference>
<evidence type="ECO:0000313" key="3">
    <source>
        <dbReference type="Proteomes" id="UP000238801"/>
    </source>
</evidence>
<dbReference type="PANTHER" id="PTHR11895:SF176">
    <property type="entry name" value="AMIDASE AMID-RELATED"/>
    <property type="match status" value="1"/>
</dbReference>
<name>A0A2T0X1E4_9RHOB</name>
<dbReference type="InterPro" id="IPR000120">
    <property type="entry name" value="Amidase"/>
</dbReference>
<dbReference type="InterPro" id="IPR036928">
    <property type="entry name" value="AS_sf"/>
</dbReference>
<sequence length="439" mass="44953">MEPWSRSAADLGRAIGAGTVDPVALCEAMLERIEGHEHGARVYARLMPARARAEARAAAARARGGARRGPLDGVPVSWKDLFDTAGTGTEAGSRLLAGRVPEADAEVVARGARAGWVALGKTHLSELAFSGLGLNPSTATPPGAHDAGLLPGGSSSGAAASVAWGLAPVAVGSDTGGSIRLPAAWNDLVGFKPGWGRVPGEGAVPLCETLDCAGPLARTVEDCALVHAVLAGEKPTALEGASLEGARIMVLEGMPFEGIEEAPAAAFEAALERLAAAGAEVVRRAPPQPAEADAMSGTIYAGEAWAIWGDLIERNPGVMFEQIEARMRGGEGLSAREHIGAWRRLRALRAGWREETAGFDAVATPTSPILPPRAEGLEGEAYRRANLLALRNTRIGNLLDCCGVSLPAGAASCGLQMLAPGGAEGRLLRLAAAAKAALG</sequence>
<dbReference type="Gene3D" id="3.90.1300.10">
    <property type="entry name" value="Amidase signature (AS) domain"/>
    <property type="match status" value="1"/>
</dbReference>
<dbReference type="RefSeq" id="WP_106160438.1">
    <property type="nucleotide sequence ID" value="NZ_PVTT01000002.1"/>
</dbReference>
<evidence type="ECO:0000259" key="1">
    <source>
        <dbReference type="Pfam" id="PF01425"/>
    </source>
</evidence>
<feature type="domain" description="Amidase" evidence="1">
    <location>
        <begin position="25"/>
        <end position="428"/>
    </location>
</feature>
<dbReference type="InterPro" id="IPR020556">
    <property type="entry name" value="Amidase_CS"/>
</dbReference>
<dbReference type="Pfam" id="PF01425">
    <property type="entry name" value="Amidase"/>
    <property type="match status" value="1"/>
</dbReference>
<reference evidence="2 3" key="1">
    <citation type="submission" date="2018-03" db="EMBL/GenBank/DDBJ databases">
        <title>Genomic Encyclopedia of Archaeal and Bacterial Type Strains, Phase II (KMG-II): from individual species to whole genera.</title>
        <authorList>
            <person name="Goeker M."/>
        </authorList>
    </citation>
    <scope>NUCLEOTIDE SEQUENCE [LARGE SCALE GENOMIC DNA]</scope>
    <source>
        <strain evidence="2 3">DSM 29318</strain>
    </source>
</reference>
<dbReference type="AlphaFoldDB" id="A0A2T0X1E4"/>
<keyword evidence="3" id="KW-1185">Reference proteome</keyword>
<evidence type="ECO:0000313" key="2">
    <source>
        <dbReference type="EMBL" id="PRY92769.1"/>
    </source>
</evidence>
<dbReference type="GO" id="GO:0016740">
    <property type="term" value="F:transferase activity"/>
    <property type="evidence" value="ECO:0007669"/>
    <property type="project" value="UniProtKB-KW"/>
</dbReference>
<proteinExistence type="predicted"/>
<gene>
    <name evidence="2" type="ORF">BCF33_1623</name>
</gene>
<keyword evidence="2" id="KW-0808">Transferase</keyword>
<dbReference type="InterPro" id="IPR023631">
    <property type="entry name" value="Amidase_dom"/>
</dbReference>
<accession>A0A2T0X1E4</accession>
<dbReference type="OrthoDB" id="9811471at2"/>
<dbReference type="Proteomes" id="UP000238801">
    <property type="component" value="Unassembled WGS sequence"/>
</dbReference>
<dbReference type="PROSITE" id="PS00571">
    <property type="entry name" value="AMIDASES"/>
    <property type="match status" value="1"/>
</dbReference>
<dbReference type="PANTHER" id="PTHR11895">
    <property type="entry name" value="TRANSAMIDASE"/>
    <property type="match status" value="1"/>
</dbReference>
<comment type="caution">
    <text evidence="2">The sequence shown here is derived from an EMBL/GenBank/DDBJ whole genome shotgun (WGS) entry which is preliminary data.</text>
</comment>
<protein>
    <submittedName>
        <fullName evidence="2">Aspartyl-tRNA(Asn)/glutamyl-tRNA(Gln) amidotransferase subunit A</fullName>
    </submittedName>
</protein>
<organism evidence="2 3">
    <name type="scientific">Hasllibacter halocynthiae</name>
    <dbReference type="NCBI Taxonomy" id="595589"/>
    <lineage>
        <taxon>Bacteria</taxon>
        <taxon>Pseudomonadati</taxon>
        <taxon>Pseudomonadota</taxon>
        <taxon>Alphaproteobacteria</taxon>
        <taxon>Rhodobacterales</taxon>
        <taxon>Roseobacteraceae</taxon>
        <taxon>Hasllibacter</taxon>
    </lineage>
</organism>
<dbReference type="SUPFAM" id="SSF75304">
    <property type="entry name" value="Amidase signature (AS) enzymes"/>
    <property type="match status" value="1"/>
</dbReference>